<dbReference type="Gramene" id="AUR62032594-RA">
    <property type="protein sequence ID" value="AUR62032594-RA:cds"/>
    <property type="gene ID" value="AUR62032594"/>
</dbReference>
<dbReference type="AlphaFoldDB" id="A0A803MMU3"/>
<proteinExistence type="inferred from homology"/>
<evidence type="ECO:0000256" key="1">
    <source>
        <dbReference type="ARBA" id="ARBA00022679"/>
    </source>
</evidence>
<dbReference type="PANTHER" id="PTHR10291:SF0">
    <property type="entry name" value="DEHYDRODOLICHYL DIPHOSPHATE SYNTHASE 2"/>
    <property type="match status" value="1"/>
</dbReference>
<dbReference type="Gene3D" id="3.40.1180.10">
    <property type="entry name" value="Decaprenyl diphosphate synthase-like"/>
    <property type="match status" value="1"/>
</dbReference>
<dbReference type="GO" id="GO:0016094">
    <property type="term" value="P:polyprenol biosynthetic process"/>
    <property type="evidence" value="ECO:0007669"/>
    <property type="project" value="TreeGrafter"/>
</dbReference>
<name>A0A803MMU3_CHEQI</name>
<keyword evidence="4" id="KW-1185">Reference proteome</keyword>
<evidence type="ECO:0000313" key="3">
    <source>
        <dbReference type="EnsemblPlants" id="AUR62032594-RA:cds"/>
    </source>
</evidence>
<accession>A0A803MMU3</accession>
<dbReference type="InterPro" id="IPR001441">
    <property type="entry name" value="UPP_synth-like"/>
</dbReference>
<dbReference type="RefSeq" id="XP_021752756.1">
    <property type="nucleotide sequence ID" value="XM_021897064.1"/>
</dbReference>
<dbReference type="Pfam" id="PF01255">
    <property type="entry name" value="Prenyltransf"/>
    <property type="match status" value="1"/>
</dbReference>
<protein>
    <recommendedName>
        <fullName evidence="2">Alkyl transferase</fullName>
        <ecNumber evidence="2">2.5.1.-</ecNumber>
    </recommendedName>
</protein>
<dbReference type="GeneID" id="110718236"/>
<dbReference type="OrthoDB" id="4173905at2759"/>
<comment type="similarity">
    <text evidence="2">Belongs to the UPP synthase family.</text>
</comment>
<dbReference type="SUPFAM" id="SSF64005">
    <property type="entry name" value="Undecaprenyl diphosphate synthase"/>
    <property type="match status" value="1"/>
</dbReference>
<dbReference type="CDD" id="cd00475">
    <property type="entry name" value="Cis_IPPS"/>
    <property type="match status" value="1"/>
</dbReference>
<organism evidence="3 4">
    <name type="scientific">Chenopodium quinoa</name>
    <name type="common">Quinoa</name>
    <dbReference type="NCBI Taxonomy" id="63459"/>
    <lineage>
        <taxon>Eukaryota</taxon>
        <taxon>Viridiplantae</taxon>
        <taxon>Streptophyta</taxon>
        <taxon>Embryophyta</taxon>
        <taxon>Tracheophyta</taxon>
        <taxon>Spermatophyta</taxon>
        <taxon>Magnoliopsida</taxon>
        <taxon>eudicotyledons</taxon>
        <taxon>Gunneridae</taxon>
        <taxon>Pentapetalae</taxon>
        <taxon>Caryophyllales</taxon>
        <taxon>Chenopodiaceae</taxon>
        <taxon>Chenopodioideae</taxon>
        <taxon>Atripliceae</taxon>
        <taxon>Chenopodium</taxon>
    </lineage>
</organism>
<dbReference type="GO" id="GO:0009570">
    <property type="term" value="C:chloroplast stroma"/>
    <property type="evidence" value="ECO:0007669"/>
    <property type="project" value="TreeGrafter"/>
</dbReference>
<reference evidence="3" key="2">
    <citation type="submission" date="2021-03" db="UniProtKB">
        <authorList>
            <consortium name="EnsemblPlants"/>
        </authorList>
    </citation>
    <scope>IDENTIFICATION</scope>
</reference>
<dbReference type="GO" id="GO:0009409">
    <property type="term" value="P:response to cold"/>
    <property type="evidence" value="ECO:0007669"/>
    <property type="project" value="TreeGrafter"/>
</dbReference>
<dbReference type="PANTHER" id="PTHR10291">
    <property type="entry name" value="DEHYDRODOLICHYL DIPHOSPHATE SYNTHASE FAMILY MEMBER"/>
    <property type="match status" value="1"/>
</dbReference>
<keyword evidence="1 2" id="KW-0808">Transferase</keyword>
<dbReference type="SMR" id="A0A803MMU3"/>
<dbReference type="NCBIfam" id="TIGR00055">
    <property type="entry name" value="uppS"/>
    <property type="match status" value="1"/>
</dbReference>
<dbReference type="InterPro" id="IPR036424">
    <property type="entry name" value="UPP_synth-like_sf"/>
</dbReference>
<sequence length="318" mass="36488">MLRLVCVNGFSFLTSSKILVKSQAKNNLLLPKYNPNRFFRSNYILTNTSNNNNSVAPINCAQSREDLNQSSKEVNENSMARLQQGEFIIPKHVAITLDGCRRWHKARGLDLDYKSFFQANLRFVEYCLKWKVGTATSYIYGLRNFKLRSKEAVDFCMGQFETFLKEEMDNLKRKGVRVSIIGQKYVLSESCQATIKKVEEATKHNTKLDLVLPLCYTSQSDIVQATRKICHKVKKGSITLEDVNEDLIQQHLSACGSRPLPDLYIRTSGLLRIGMLLGWRVADVELYFIKTCAPDFGEDEFLDALRSYQQRTYRLFGS</sequence>
<dbReference type="GO" id="GO:0009668">
    <property type="term" value="P:plastid membrane organization"/>
    <property type="evidence" value="ECO:0007669"/>
    <property type="project" value="TreeGrafter"/>
</dbReference>
<dbReference type="GO" id="GO:0045547">
    <property type="term" value="F:ditrans,polycis-polyprenyl diphosphate synthase [(2E,6E)-farnesyl diphosphate specific] activity"/>
    <property type="evidence" value="ECO:0007669"/>
    <property type="project" value="TreeGrafter"/>
</dbReference>
<dbReference type="EnsemblPlants" id="AUR62032594-RA">
    <property type="protein sequence ID" value="AUR62032594-RA:cds"/>
    <property type="gene ID" value="AUR62032594"/>
</dbReference>
<gene>
    <name evidence="3" type="primary">LOC110718236</name>
</gene>
<dbReference type="EC" id="2.5.1.-" evidence="2"/>
<evidence type="ECO:0000313" key="4">
    <source>
        <dbReference type="Proteomes" id="UP000596660"/>
    </source>
</evidence>
<dbReference type="KEGG" id="cqi:110718236"/>
<reference evidence="3" key="1">
    <citation type="journal article" date="2017" name="Nature">
        <title>The genome of Chenopodium quinoa.</title>
        <authorList>
            <person name="Jarvis D.E."/>
            <person name="Ho Y.S."/>
            <person name="Lightfoot D.J."/>
            <person name="Schmoeckel S.M."/>
            <person name="Li B."/>
            <person name="Borm T.J.A."/>
            <person name="Ohyanagi H."/>
            <person name="Mineta K."/>
            <person name="Michell C.T."/>
            <person name="Saber N."/>
            <person name="Kharbatia N.M."/>
            <person name="Rupper R.R."/>
            <person name="Sharp A.R."/>
            <person name="Dally N."/>
            <person name="Boughton B.A."/>
            <person name="Woo Y.H."/>
            <person name="Gao G."/>
            <person name="Schijlen E.G.W.M."/>
            <person name="Guo X."/>
            <person name="Momin A.A."/>
            <person name="Negrao S."/>
            <person name="Al-Babili S."/>
            <person name="Gehring C."/>
            <person name="Roessner U."/>
            <person name="Jung C."/>
            <person name="Murphy K."/>
            <person name="Arold S.T."/>
            <person name="Gojobori T."/>
            <person name="van der Linden C.G."/>
            <person name="van Loo E.N."/>
            <person name="Jellen E.N."/>
            <person name="Maughan P.J."/>
            <person name="Tester M."/>
        </authorList>
    </citation>
    <scope>NUCLEOTIDE SEQUENCE [LARGE SCALE GENOMIC DNA]</scope>
    <source>
        <strain evidence="3">cv. PI 614886</strain>
    </source>
</reference>
<evidence type="ECO:0000256" key="2">
    <source>
        <dbReference type="RuleBase" id="RU363018"/>
    </source>
</evidence>
<dbReference type="Proteomes" id="UP000596660">
    <property type="component" value="Unplaced"/>
</dbReference>